<evidence type="ECO:0000313" key="7">
    <source>
        <dbReference type="Proteomes" id="UP000256345"/>
    </source>
</evidence>
<dbReference type="Proteomes" id="UP000035579">
    <property type="component" value="Chromosome"/>
</dbReference>
<dbReference type="KEGG" id="age:AA314_00300"/>
<sequence>MKSRLALLLCLLAAPAFAAGTYPVYGINFYGAGAENSIKNGKGMYSLEMIYTRAYTNPAGERARLQNIVNAGFKVILRLDYDVGYTVPPNWDWNGRYDFAMKSRQIAQDLGDLVEVFVIGNEPLVNPSTAPTAQWYSYIFNAYDSNCVYDKIKEVRPAAKVALAAPGGWPGADMQSFFDSVLATVDKDASGLPQIDAFALHAYSGASTSSDTTTEDPRYADVNDFGVFRIYARKIYEKFGTAVKPIYITETNTYWYFGAWATNPRNSDVSYRADWMKEAYQAIDEWNKSNDQKIDALLWYVYQHCGQGCSDQYENSLVRTDNALLNRARQDFAWVTANTHITPGFAGSTLRFQAENYSNSDTGNGMGVTNGVSGTDYADSDAGNTGGAYRKENVDIAVLPDWSGFFVGWTAPGEWLRYETLSGGYTYKLRFRYARGASGTSAVRLLVDGVARGGTVSLTGTPNASGQYDWNTYRTQDGTTTFTLPKGFHELKLVFDTGSVNIDWFELVRV</sequence>
<dbReference type="InterPro" id="IPR006584">
    <property type="entry name" value="Cellulose-bd_IV"/>
</dbReference>
<dbReference type="Pfam" id="PF03422">
    <property type="entry name" value="CBM_6"/>
    <property type="match status" value="1"/>
</dbReference>
<feature type="chain" id="PRO_5042002581" evidence="2">
    <location>
        <begin position="19"/>
        <end position="510"/>
    </location>
</feature>
<evidence type="ECO:0000313" key="5">
    <source>
        <dbReference type="EMBL" id="REG30601.1"/>
    </source>
</evidence>
<dbReference type="PROSITE" id="PS51175">
    <property type="entry name" value="CBM6"/>
    <property type="match status" value="1"/>
</dbReference>
<evidence type="ECO:0000313" key="6">
    <source>
        <dbReference type="Proteomes" id="UP000035579"/>
    </source>
</evidence>
<dbReference type="SUPFAM" id="SSF51445">
    <property type="entry name" value="(Trans)glycosidases"/>
    <property type="match status" value="1"/>
</dbReference>
<accession>A0AAC8Q1P5</accession>
<evidence type="ECO:0000259" key="3">
    <source>
        <dbReference type="PROSITE" id="PS51175"/>
    </source>
</evidence>
<proteinExistence type="predicted"/>
<name>A0AAC8Q1P5_9BACT</name>
<dbReference type="InterPro" id="IPR005084">
    <property type="entry name" value="CBM6"/>
</dbReference>
<dbReference type="SUPFAM" id="SSF49785">
    <property type="entry name" value="Galactose-binding domain-like"/>
    <property type="match status" value="1"/>
</dbReference>
<dbReference type="SMART" id="SM00606">
    <property type="entry name" value="CBD_IV"/>
    <property type="match status" value="1"/>
</dbReference>
<dbReference type="EMBL" id="QUMU01000006">
    <property type="protein sequence ID" value="REG30601.1"/>
    <property type="molecule type" value="Genomic_DNA"/>
</dbReference>
<feature type="signal peptide" evidence="2">
    <location>
        <begin position="1"/>
        <end position="18"/>
    </location>
</feature>
<dbReference type="AlphaFoldDB" id="A0AAC8Q1P5"/>
<dbReference type="Gene3D" id="2.60.120.260">
    <property type="entry name" value="Galactose-binding domain-like"/>
    <property type="match status" value="1"/>
</dbReference>
<dbReference type="Proteomes" id="UP000256345">
    <property type="component" value="Unassembled WGS sequence"/>
</dbReference>
<dbReference type="GO" id="GO:0030246">
    <property type="term" value="F:carbohydrate binding"/>
    <property type="evidence" value="ECO:0007669"/>
    <property type="project" value="InterPro"/>
</dbReference>
<evidence type="ECO:0000313" key="4">
    <source>
        <dbReference type="EMBL" id="AKI98673.1"/>
    </source>
</evidence>
<keyword evidence="1 2" id="KW-0732">Signal</keyword>
<dbReference type="CDD" id="cd04080">
    <property type="entry name" value="CBM6_cellulase-like"/>
    <property type="match status" value="1"/>
</dbReference>
<dbReference type="EMBL" id="CP011509">
    <property type="protein sequence ID" value="AKI98673.1"/>
    <property type="molecule type" value="Genomic_DNA"/>
</dbReference>
<reference evidence="4 6" key="1">
    <citation type="submission" date="2015-05" db="EMBL/GenBank/DDBJ databases">
        <title>Genome assembly of Archangium gephyra DSM 2261.</title>
        <authorList>
            <person name="Sharma G."/>
            <person name="Subramanian S."/>
        </authorList>
    </citation>
    <scope>NUCLEOTIDE SEQUENCE [LARGE SCALE GENOMIC DNA]</scope>
    <source>
        <strain evidence="4 6">DSM 2261</strain>
    </source>
</reference>
<evidence type="ECO:0000256" key="1">
    <source>
        <dbReference type="ARBA" id="ARBA00022729"/>
    </source>
</evidence>
<feature type="domain" description="CBM6" evidence="3">
    <location>
        <begin position="373"/>
        <end position="508"/>
    </location>
</feature>
<keyword evidence="7" id="KW-1185">Reference proteome</keyword>
<evidence type="ECO:0000256" key="2">
    <source>
        <dbReference type="SAM" id="SignalP"/>
    </source>
</evidence>
<dbReference type="InterPro" id="IPR017853">
    <property type="entry name" value="GH"/>
</dbReference>
<dbReference type="InterPro" id="IPR008979">
    <property type="entry name" value="Galactose-bd-like_sf"/>
</dbReference>
<protein>
    <submittedName>
        <fullName evidence="5">Carbohydrate binding protein with CBM6 domain</fullName>
    </submittedName>
</protein>
<organism evidence="4 6">
    <name type="scientific">Archangium gephyra</name>
    <dbReference type="NCBI Taxonomy" id="48"/>
    <lineage>
        <taxon>Bacteria</taxon>
        <taxon>Pseudomonadati</taxon>
        <taxon>Myxococcota</taxon>
        <taxon>Myxococcia</taxon>
        <taxon>Myxococcales</taxon>
        <taxon>Cystobacterineae</taxon>
        <taxon>Archangiaceae</taxon>
        <taxon>Archangium</taxon>
    </lineage>
</organism>
<dbReference type="RefSeq" id="WP_047853977.1">
    <property type="nucleotide sequence ID" value="NZ_CP011509.1"/>
</dbReference>
<dbReference type="Gene3D" id="3.20.20.80">
    <property type="entry name" value="Glycosidases"/>
    <property type="match status" value="1"/>
</dbReference>
<reference evidence="5 7" key="2">
    <citation type="submission" date="2018-08" db="EMBL/GenBank/DDBJ databases">
        <title>Genomic Encyclopedia of Archaeal and Bacterial Type Strains, Phase II (KMG-II): from individual species to whole genera.</title>
        <authorList>
            <person name="Goeker M."/>
        </authorList>
    </citation>
    <scope>NUCLEOTIDE SEQUENCE [LARGE SCALE GENOMIC DNA]</scope>
    <source>
        <strain evidence="5 7">DSM 2261</strain>
    </source>
</reference>
<gene>
    <name evidence="4" type="ORF">AA314_00300</name>
    <name evidence="5" type="ORF">ATI61_10670</name>
</gene>